<dbReference type="WBParaSite" id="L893_g280.t1">
    <property type="protein sequence ID" value="L893_g280.t1"/>
    <property type="gene ID" value="L893_g280"/>
</dbReference>
<proteinExistence type="inferred from homology"/>
<dbReference type="Pfam" id="PF22037">
    <property type="entry name" value="PSD13_N"/>
    <property type="match status" value="1"/>
</dbReference>
<evidence type="ECO:0000256" key="7">
    <source>
        <dbReference type="ARBA" id="ARBA00031303"/>
    </source>
</evidence>
<evidence type="ECO:0000256" key="1">
    <source>
        <dbReference type="ARBA" id="ARBA00002362"/>
    </source>
</evidence>
<dbReference type="Proteomes" id="UP000095287">
    <property type="component" value="Unplaced"/>
</dbReference>
<dbReference type="Pfam" id="PF01399">
    <property type="entry name" value="PCI"/>
    <property type="match status" value="1"/>
</dbReference>
<evidence type="ECO:0000256" key="6">
    <source>
        <dbReference type="ARBA" id="ARBA00029749"/>
    </source>
</evidence>
<evidence type="ECO:0000313" key="10">
    <source>
        <dbReference type="Proteomes" id="UP000095287"/>
    </source>
</evidence>
<dbReference type="GO" id="GO:0006511">
    <property type="term" value="P:ubiquitin-dependent protein catabolic process"/>
    <property type="evidence" value="ECO:0007669"/>
    <property type="project" value="TreeGrafter"/>
</dbReference>
<reference evidence="11" key="1">
    <citation type="submission" date="2016-11" db="UniProtKB">
        <authorList>
            <consortium name="WormBaseParasite"/>
        </authorList>
    </citation>
    <scope>IDENTIFICATION</scope>
</reference>
<feature type="domain" description="PCI" evidence="9">
    <location>
        <begin position="172"/>
        <end position="342"/>
    </location>
</feature>
<dbReference type="GO" id="GO:0005634">
    <property type="term" value="C:nucleus"/>
    <property type="evidence" value="ECO:0007669"/>
    <property type="project" value="TreeGrafter"/>
</dbReference>
<dbReference type="GO" id="GO:0005198">
    <property type="term" value="F:structural molecule activity"/>
    <property type="evidence" value="ECO:0007669"/>
    <property type="project" value="TreeGrafter"/>
</dbReference>
<sequence length="383" mass="43632">MSRAAEAYVSSQKTMAHGTALQDKWSDLEEHYQKKLWHQLTMLILDSLKTGALGQIDMKELYDEFIHDFERHMNPLQLSMISAIIAHDIHKRDPKGAFDFLKARECHCGKDKAAMVRLHTAEIELKLGTANPSEVKKLLEKTHKDLDDIDGVTPVHAPFFKVAALYMKETKNYAGYYREALRYLGCGTPEELETTAKEEQAVLLGIAALLGEDIYNFGELLAHPIVDVLAEGEHRWLYDVLYSFNAGDIQKFNDLESSWGQWTDLKTNEKFIRDKLRLLSVVELAFSRPSNQRHLTFEAIAEKAHIPMYKVELLVMRAMSKKLISGTINEPAKTVTITRVQPRVLNTKQITEMADRIMAIKDRVGDVSDLFENNAKEILTLSN</sequence>
<dbReference type="PROSITE" id="PS50250">
    <property type="entry name" value="PCI"/>
    <property type="match status" value="1"/>
</dbReference>
<comment type="function">
    <text evidence="1">Component of the 26S proteasome, a multiprotein complex involved in the ATP-dependent degradation of ubiquitinated proteins. This complex plays a key role in the maintenance of protein homeostasis by removing misfolded or damaged proteins, which could impair cellular functions, and by removing proteins whose functions are no longer required. Therefore, the proteasome participates in numerous cellular processes, including cell cycle progression, apoptosis, or DNA damage repair.</text>
</comment>
<dbReference type="PANTHER" id="PTHR10539">
    <property type="entry name" value="26S PROTEASOME NON-ATPASE REGULATORY SUBUNIT 13"/>
    <property type="match status" value="1"/>
</dbReference>
<organism evidence="10 11">
    <name type="scientific">Steinernema glaseri</name>
    <dbReference type="NCBI Taxonomy" id="37863"/>
    <lineage>
        <taxon>Eukaryota</taxon>
        <taxon>Metazoa</taxon>
        <taxon>Ecdysozoa</taxon>
        <taxon>Nematoda</taxon>
        <taxon>Chromadorea</taxon>
        <taxon>Rhabditida</taxon>
        <taxon>Tylenchina</taxon>
        <taxon>Panagrolaimomorpha</taxon>
        <taxon>Strongyloidoidea</taxon>
        <taxon>Steinernematidae</taxon>
        <taxon>Steinernema</taxon>
    </lineage>
</organism>
<accession>A0A1I7ZMT5</accession>
<evidence type="ECO:0000256" key="5">
    <source>
        <dbReference type="ARBA" id="ARBA00022942"/>
    </source>
</evidence>
<evidence type="ECO:0000256" key="3">
    <source>
        <dbReference type="ARBA" id="ARBA00011441"/>
    </source>
</evidence>
<dbReference type="SUPFAM" id="SSF46785">
    <property type="entry name" value="Winged helix' DNA-binding domain"/>
    <property type="match status" value="1"/>
</dbReference>
<dbReference type="InterPro" id="IPR000717">
    <property type="entry name" value="PCI_dom"/>
</dbReference>
<protein>
    <recommendedName>
        <fullName evidence="4">26S proteasome non-ATPase regulatory subunit 13</fullName>
    </recommendedName>
    <alternativeName>
        <fullName evidence="6">26S proteasome regulatory subunit RPN9</fullName>
    </alternativeName>
    <alternativeName>
        <fullName evidence="8">26S proteasome regulatory subunit S11</fullName>
    </alternativeName>
    <alternativeName>
        <fullName evidence="7">26S proteasome regulatory subunit p40.5</fullName>
    </alternativeName>
</protein>
<evidence type="ECO:0000313" key="11">
    <source>
        <dbReference type="WBParaSite" id="L893_g280.t1"/>
    </source>
</evidence>
<evidence type="ECO:0000256" key="2">
    <source>
        <dbReference type="ARBA" id="ARBA00006207"/>
    </source>
</evidence>
<comment type="subunit">
    <text evidence="3">Component of the 19S proteasome regulatory particle complex. The 26S proteasome consists of a 20S core particle (CP) and two 19S regulatory subunits (RP). The regulatory particle is made of a lid composed of 9 subunits including PSMD13, a base containing 6 ATPases and few additional components.</text>
</comment>
<evidence type="ECO:0000259" key="9">
    <source>
        <dbReference type="PROSITE" id="PS50250"/>
    </source>
</evidence>
<dbReference type="AlphaFoldDB" id="A0A1I7ZMT5"/>
<evidence type="ECO:0000256" key="8">
    <source>
        <dbReference type="ARBA" id="ARBA00032323"/>
    </source>
</evidence>
<dbReference type="InterPro" id="IPR035298">
    <property type="entry name" value="PSMD13"/>
</dbReference>
<keyword evidence="10" id="KW-1185">Reference proteome</keyword>
<comment type="similarity">
    <text evidence="2">Belongs to the proteasome subunit S11 family.</text>
</comment>
<dbReference type="PANTHER" id="PTHR10539:SF0">
    <property type="entry name" value="26S PROTEASOME NON-ATPASE REGULATORY SUBUNIT 13"/>
    <property type="match status" value="1"/>
</dbReference>
<evidence type="ECO:0000256" key="4">
    <source>
        <dbReference type="ARBA" id="ARBA00015732"/>
    </source>
</evidence>
<dbReference type="InterPro" id="IPR036390">
    <property type="entry name" value="WH_DNA-bd_sf"/>
</dbReference>
<dbReference type="InterPro" id="IPR054179">
    <property type="entry name" value="PSD13_N"/>
</dbReference>
<keyword evidence="5" id="KW-0647">Proteasome</keyword>
<dbReference type="GO" id="GO:0008541">
    <property type="term" value="C:proteasome regulatory particle, lid subcomplex"/>
    <property type="evidence" value="ECO:0007669"/>
    <property type="project" value="TreeGrafter"/>
</dbReference>
<dbReference type="SMART" id="SM00088">
    <property type="entry name" value="PINT"/>
    <property type="match status" value="1"/>
</dbReference>
<name>A0A1I7ZMT5_9BILA</name>
<dbReference type="GO" id="GO:0005829">
    <property type="term" value="C:cytosol"/>
    <property type="evidence" value="ECO:0007669"/>
    <property type="project" value="TreeGrafter"/>
</dbReference>